<evidence type="ECO:0000256" key="10">
    <source>
        <dbReference type="SAM" id="MobiDB-lite"/>
    </source>
</evidence>
<dbReference type="PROSITE" id="PS00108">
    <property type="entry name" value="PROTEIN_KINASE_ST"/>
    <property type="match status" value="1"/>
</dbReference>
<evidence type="ECO:0000256" key="8">
    <source>
        <dbReference type="ARBA" id="ARBA00023136"/>
    </source>
</evidence>
<dbReference type="PANTHER" id="PTHR46146:SF3">
    <property type="entry name" value="SERINE_THREONINE-PROTEIN KINASE-LIKE PROTEIN CCR3-RELATED"/>
    <property type="match status" value="1"/>
</dbReference>
<protein>
    <recommendedName>
        <fullName evidence="11">Protein kinase domain-containing protein</fullName>
    </recommendedName>
</protein>
<dbReference type="GO" id="GO:0005524">
    <property type="term" value="F:ATP binding"/>
    <property type="evidence" value="ECO:0007669"/>
    <property type="project" value="UniProtKB-UniRule"/>
</dbReference>
<evidence type="ECO:0000256" key="1">
    <source>
        <dbReference type="ARBA" id="ARBA00004370"/>
    </source>
</evidence>
<keyword evidence="13" id="KW-1185">Reference proteome</keyword>
<comment type="subcellular location">
    <subcellularLocation>
        <location evidence="1">Membrane</location>
    </subcellularLocation>
</comment>
<evidence type="ECO:0000259" key="11">
    <source>
        <dbReference type="PROSITE" id="PS50011"/>
    </source>
</evidence>
<dbReference type="SMART" id="SM00220">
    <property type="entry name" value="S_TKc"/>
    <property type="match status" value="1"/>
</dbReference>
<dbReference type="InterPro" id="IPR017441">
    <property type="entry name" value="Protein_kinase_ATP_BS"/>
</dbReference>
<dbReference type="Gene3D" id="3.30.200.20">
    <property type="entry name" value="Phosphorylase Kinase, domain 1"/>
    <property type="match status" value="1"/>
</dbReference>
<reference evidence="12" key="2">
    <citation type="journal article" date="2022" name="Hortic Res">
        <title>The genome of Dioscorea zingiberensis sheds light on the biosynthesis, origin and evolution of the medicinally important diosgenin saponins.</title>
        <authorList>
            <person name="Li Y."/>
            <person name="Tan C."/>
            <person name="Li Z."/>
            <person name="Guo J."/>
            <person name="Li S."/>
            <person name="Chen X."/>
            <person name="Wang C."/>
            <person name="Dai X."/>
            <person name="Yang H."/>
            <person name="Song W."/>
            <person name="Hou L."/>
            <person name="Xu J."/>
            <person name="Tong Z."/>
            <person name="Xu A."/>
            <person name="Yuan X."/>
            <person name="Wang W."/>
            <person name="Yang Q."/>
            <person name="Chen L."/>
            <person name="Sun Z."/>
            <person name="Wang K."/>
            <person name="Pan B."/>
            <person name="Chen J."/>
            <person name="Bao Y."/>
            <person name="Liu F."/>
            <person name="Qi X."/>
            <person name="Gang D.R."/>
            <person name="Wen J."/>
            <person name="Li J."/>
        </authorList>
    </citation>
    <scope>NUCLEOTIDE SEQUENCE</scope>
    <source>
        <strain evidence="12">Dzin_1.0</strain>
    </source>
</reference>
<sequence>MVTPSRASASATTRSPPRKGMAPALLARASTFPPDVNGSFRSLTSGRGFSCAIDEDSIVQCWGSRGDRIQMAHMNISMSKVSPRLILCLRDHHRGRPHLQREQRIAPKRLAKFAFEVLNLALGVNHSCAIRQATGWLLTWAAWQRYLRSCWQHVDGVHRRREIVTYGFSRLIWLAISLASNRDASRSSPPLHRPMFSPDLRPLGTRARGNSGMDTNSCEPPPPRPVYLASLATSLPLPSPPPPPPPPPPTLQTPVTCRPGEGPQLRPKFTTIGASQRRTPMSAANGSPYTSPSGSRSSIFIRQASRVMRRQRSGPSSSMKERAELFTLAELAVATNNFSPENKIGAGSFGQVYKGELPDGREVAIKRSDTGTKAKKFQEKESAFQSELAFLSRLNHKHLVGLIGYCEEDEERLLVYEFMKNGALYDHLHAKKSSGAGAGVLDSWRMRIKVLLDASRGIEYLHNYAVPPIIHRDIKSSNILLDGNWTARVSDFGLSLMGPAAEGEHLSMKAAGTVGYMDPEYYGLQIA</sequence>
<evidence type="ECO:0000256" key="5">
    <source>
        <dbReference type="ARBA" id="ARBA00022777"/>
    </source>
</evidence>
<dbReference type="EMBL" id="JAGGNH010000003">
    <property type="protein sequence ID" value="KAJ0978240.1"/>
    <property type="molecule type" value="Genomic_DNA"/>
</dbReference>
<dbReference type="Gene3D" id="1.10.510.10">
    <property type="entry name" value="Transferase(Phosphotransferase) domain 1"/>
    <property type="match status" value="1"/>
</dbReference>
<dbReference type="GO" id="GO:0004672">
    <property type="term" value="F:protein kinase activity"/>
    <property type="evidence" value="ECO:0007669"/>
    <property type="project" value="InterPro"/>
</dbReference>
<dbReference type="SUPFAM" id="SSF50985">
    <property type="entry name" value="RCC1/BLIP-II"/>
    <property type="match status" value="1"/>
</dbReference>
<dbReference type="PANTHER" id="PTHR46146">
    <property type="entry name" value="SERINE/THREONINE-PROTEIN KINASE-LIKE PROTEIN CCR4"/>
    <property type="match status" value="1"/>
</dbReference>
<organism evidence="12 13">
    <name type="scientific">Dioscorea zingiberensis</name>
    <dbReference type="NCBI Taxonomy" id="325984"/>
    <lineage>
        <taxon>Eukaryota</taxon>
        <taxon>Viridiplantae</taxon>
        <taxon>Streptophyta</taxon>
        <taxon>Embryophyta</taxon>
        <taxon>Tracheophyta</taxon>
        <taxon>Spermatophyta</taxon>
        <taxon>Magnoliopsida</taxon>
        <taxon>Liliopsida</taxon>
        <taxon>Dioscoreales</taxon>
        <taxon>Dioscoreaceae</taxon>
        <taxon>Dioscorea</taxon>
    </lineage>
</organism>
<dbReference type="SUPFAM" id="SSF56112">
    <property type="entry name" value="Protein kinase-like (PK-like)"/>
    <property type="match status" value="1"/>
</dbReference>
<evidence type="ECO:0000256" key="2">
    <source>
        <dbReference type="ARBA" id="ARBA00022679"/>
    </source>
</evidence>
<dbReference type="InterPro" id="IPR008271">
    <property type="entry name" value="Ser/Thr_kinase_AS"/>
</dbReference>
<keyword evidence="5" id="KW-0418">Kinase</keyword>
<proteinExistence type="predicted"/>
<keyword evidence="7" id="KW-1133">Transmembrane helix</keyword>
<comment type="caution">
    <text evidence="12">The sequence shown here is derived from an EMBL/GenBank/DDBJ whole genome shotgun (WGS) entry which is preliminary data.</text>
</comment>
<keyword evidence="6 9" id="KW-0067">ATP-binding</keyword>
<reference evidence="12" key="1">
    <citation type="submission" date="2021-03" db="EMBL/GenBank/DDBJ databases">
        <authorList>
            <person name="Li Z."/>
            <person name="Yang C."/>
        </authorList>
    </citation>
    <scope>NUCLEOTIDE SEQUENCE</scope>
    <source>
        <strain evidence="12">Dzin_1.0</strain>
        <tissue evidence="12">Leaf</tissue>
    </source>
</reference>
<evidence type="ECO:0000313" key="12">
    <source>
        <dbReference type="EMBL" id="KAJ0978240.1"/>
    </source>
</evidence>
<dbReference type="AlphaFoldDB" id="A0A9D5HIV8"/>
<dbReference type="Gene3D" id="2.130.10.30">
    <property type="entry name" value="Regulator of chromosome condensation 1/beta-lactamase-inhibitor protein II"/>
    <property type="match status" value="1"/>
</dbReference>
<dbReference type="InterPro" id="IPR009091">
    <property type="entry name" value="RCC1/BLIP-II"/>
</dbReference>
<accession>A0A9D5HIV8</accession>
<feature type="compositionally biased region" description="Pro residues" evidence="10">
    <location>
        <begin position="237"/>
        <end position="251"/>
    </location>
</feature>
<dbReference type="InterPro" id="IPR011009">
    <property type="entry name" value="Kinase-like_dom_sf"/>
</dbReference>
<dbReference type="PROSITE" id="PS50011">
    <property type="entry name" value="PROTEIN_KINASE_DOM"/>
    <property type="match status" value="1"/>
</dbReference>
<feature type="region of interest" description="Disordered" evidence="10">
    <location>
        <begin position="184"/>
        <end position="296"/>
    </location>
</feature>
<dbReference type="InterPro" id="IPR000719">
    <property type="entry name" value="Prot_kinase_dom"/>
</dbReference>
<evidence type="ECO:0000256" key="6">
    <source>
        <dbReference type="ARBA" id="ARBA00022840"/>
    </source>
</evidence>
<evidence type="ECO:0000313" key="13">
    <source>
        <dbReference type="Proteomes" id="UP001085076"/>
    </source>
</evidence>
<evidence type="ECO:0000256" key="4">
    <source>
        <dbReference type="ARBA" id="ARBA00022741"/>
    </source>
</evidence>
<name>A0A9D5HIV8_9LILI</name>
<feature type="binding site" evidence="9">
    <location>
        <position position="366"/>
    </location>
    <ligand>
        <name>ATP</name>
        <dbReference type="ChEBI" id="CHEBI:30616"/>
    </ligand>
</feature>
<keyword evidence="8" id="KW-0472">Membrane</keyword>
<keyword evidence="3" id="KW-0812">Transmembrane</keyword>
<dbReference type="OrthoDB" id="61110at2759"/>
<dbReference type="FunFam" id="3.30.200.20:FF:000125">
    <property type="entry name" value="Protein STRUBBELIG-RECEPTOR FAMILY 8"/>
    <property type="match status" value="1"/>
</dbReference>
<keyword evidence="4 9" id="KW-0547">Nucleotide-binding</keyword>
<feature type="compositionally biased region" description="Low complexity" evidence="10">
    <location>
        <begin position="1"/>
        <end position="15"/>
    </location>
</feature>
<evidence type="ECO:0000256" key="3">
    <source>
        <dbReference type="ARBA" id="ARBA00022692"/>
    </source>
</evidence>
<dbReference type="PROSITE" id="PS00107">
    <property type="entry name" value="PROTEIN_KINASE_ATP"/>
    <property type="match status" value="1"/>
</dbReference>
<feature type="domain" description="Protein kinase" evidence="11">
    <location>
        <begin position="338"/>
        <end position="527"/>
    </location>
</feature>
<gene>
    <name evidence="12" type="ORF">J5N97_013714</name>
</gene>
<dbReference type="GO" id="GO:0016020">
    <property type="term" value="C:membrane"/>
    <property type="evidence" value="ECO:0007669"/>
    <property type="project" value="UniProtKB-SubCell"/>
</dbReference>
<evidence type="ECO:0000256" key="7">
    <source>
        <dbReference type="ARBA" id="ARBA00022989"/>
    </source>
</evidence>
<feature type="compositionally biased region" description="Low complexity" evidence="10">
    <location>
        <begin position="286"/>
        <end position="296"/>
    </location>
</feature>
<dbReference type="Pfam" id="PF00069">
    <property type="entry name" value="Pkinase"/>
    <property type="match status" value="1"/>
</dbReference>
<feature type="compositionally biased region" description="Polar residues" evidence="10">
    <location>
        <begin position="272"/>
        <end position="285"/>
    </location>
</feature>
<evidence type="ECO:0000256" key="9">
    <source>
        <dbReference type="PROSITE-ProRule" id="PRU10141"/>
    </source>
</evidence>
<feature type="region of interest" description="Disordered" evidence="10">
    <location>
        <begin position="1"/>
        <end position="21"/>
    </location>
</feature>
<keyword evidence="2" id="KW-0808">Transferase</keyword>
<dbReference type="Proteomes" id="UP001085076">
    <property type="component" value="Miscellaneous, Linkage group lg03"/>
</dbReference>